<dbReference type="EMBL" id="WKKH01000067">
    <property type="protein sequence ID" value="MRX78700.1"/>
    <property type="molecule type" value="Genomic_DNA"/>
</dbReference>
<dbReference type="RefSeq" id="WP_154283101.1">
    <property type="nucleotide sequence ID" value="NZ_JBHUJQ010000001.1"/>
</dbReference>
<evidence type="ECO:0000313" key="1">
    <source>
        <dbReference type="EMBL" id="MRX78700.1"/>
    </source>
</evidence>
<name>A0A7K0G5F6_9SPHI</name>
<reference evidence="1 2" key="1">
    <citation type="submission" date="2019-11" db="EMBL/GenBank/DDBJ databases">
        <title>Pedobacter petrophilus genome.</title>
        <authorList>
            <person name="Feldbauer M.J."/>
            <person name="Newman J.D."/>
        </authorList>
    </citation>
    <scope>NUCLEOTIDE SEQUENCE [LARGE SCALE GENOMIC DNA]</scope>
    <source>
        <strain evidence="1 2">LMG 29686</strain>
    </source>
</reference>
<organism evidence="1 2">
    <name type="scientific">Pedobacter petrophilus</name>
    <dbReference type="NCBI Taxonomy" id="1908241"/>
    <lineage>
        <taxon>Bacteria</taxon>
        <taxon>Pseudomonadati</taxon>
        <taxon>Bacteroidota</taxon>
        <taxon>Sphingobacteriia</taxon>
        <taxon>Sphingobacteriales</taxon>
        <taxon>Sphingobacteriaceae</taxon>
        <taxon>Pedobacter</taxon>
    </lineage>
</organism>
<gene>
    <name evidence="1" type="ORF">GJU39_21710</name>
</gene>
<protein>
    <submittedName>
        <fullName evidence="1">Uncharacterized protein</fullName>
    </submittedName>
</protein>
<sequence length="100" mass="11476">MKFTGLKYLWIICIATTFFIKASNAMSYIKYSPAELEYASTNDDATEKEEKKVETEYFANHFVTVTRVAASFITKKKVIIPDHFFHPVYFPEVLTPPPSA</sequence>
<keyword evidence="2" id="KW-1185">Reference proteome</keyword>
<dbReference type="AlphaFoldDB" id="A0A7K0G5F6"/>
<evidence type="ECO:0000313" key="2">
    <source>
        <dbReference type="Proteomes" id="UP000487757"/>
    </source>
</evidence>
<comment type="caution">
    <text evidence="1">The sequence shown here is derived from an EMBL/GenBank/DDBJ whole genome shotgun (WGS) entry which is preliminary data.</text>
</comment>
<proteinExistence type="predicted"/>
<accession>A0A7K0G5F6</accession>
<dbReference type="OrthoDB" id="769241at2"/>
<dbReference type="Proteomes" id="UP000487757">
    <property type="component" value="Unassembled WGS sequence"/>
</dbReference>